<keyword evidence="4" id="KW-1185">Reference proteome</keyword>
<feature type="non-terminal residue" evidence="3">
    <location>
        <position position="179"/>
    </location>
</feature>
<gene>
    <name evidence="3" type="ORF">MOQ_009287</name>
</gene>
<evidence type="ECO:0000259" key="2">
    <source>
        <dbReference type="Pfam" id="PF22925"/>
    </source>
</evidence>
<accession>K2MIP8</accession>
<feature type="domain" description="Trans-sialidase C-terminal" evidence="2">
    <location>
        <begin position="1"/>
        <end position="124"/>
    </location>
</feature>
<feature type="compositionally biased region" description="Polar residues" evidence="1">
    <location>
        <begin position="148"/>
        <end position="171"/>
    </location>
</feature>
<dbReference type="AlphaFoldDB" id="K2MIP8"/>
<name>K2MIP8_TRYCR</name>
<dbReference type="InterPro" id="IPR013320">
    <property type="entry name" value="ConA-like_dom_sf"/>
</dbReference>
<comment type="caution">
    <text evidence="3">The sequence shown here is derived from an EMBL/GenBank/DDBJ whole genome shotgun (WGS) entry which is preliminary data.</text>
</comment>
<dbReference type="EMBL" id="AHKC01019468">
    <property type="protein sequence ID" value="EKF27000.1"/>
    <property type="molecule type" value="Genomic_DNA"/>
</dbReference>
<feature type="region of interest" description="Disordered" evidence="1">
    <location>
        <begin position="148"/>
        <end position="179"/>
    </location>
</feature>
<dbReference type="InterPro" id="IPR008377">
    <property type="entry name" value="Sialidase_trypan"/>
</dbReference>
<dbReference type="InterPro" id="IPR055239">
    <property type="entry name" value="TS_C"/>
</dbReference>
<evidence type="ECO:0000256" key="1">
    <source>
        <dbReference type="SAM" id="MobiDB-lite"/>
    </source>
</evidence>
<dbReference type="SUPFAM" id="SSF49899">
    <property type="entry name" value="Concanavalin A-like lectins/glucanases"/>
    <property type="match status" value="1"/>
</dbReference>
<proteinExistence type="predicted"/>
<dbReference type="Proteomes" id="UP000007350">
    <property type="component" value="Unassembled WGS sequence"/>
</dbReference>
<protein>
    <submittedName>
        <fullName evidence="3">Trans-sialidase, putative</fullName>
    </submittedName>
</protein>
<reference evidence="3 4" key="1">
    <citation type="journal article" date="2012" name="BMC Genomics">
        <title>Comparative genomic analysis of human infective Trypanosoma cruzi lineages with the bat-restricted subspecies T. cruzi marinkellei.</title>
        <authorList>
            <person name="Franzen O."/>
            <person name="Talavera-Lopez C."/>
            <person name="Ochaya S."/>
            <person name="Butler C.E."/>
            <person name="Messenger L.A."/>
            <person name="Lewis M.D."/>
            <person name="Llewellyn M.S."/>
            <person name="Marinkelle C.J."/>
            <person name="Tyler K.M."/>
            <person name="Miles M.A."/>
            <person name="Andersson B."/>
        </authorList>
    </citation>
    <scope>NUCLEOTIDE SEQUENCE [LARGE SCALE GENOMIC DNA]</scope>
    <source>
        <strain evidence="3 4">B7</strain>
    </source>
</reference>
<evidence type="ECO:0000313" key="4">
    <source>
        <dbReference type="Proteomes" id="UP000007350"/>
    </source>
</evidence>
<sequence>MGVRAGSEGGTKLMELSYDKENKWHLVCGDETRSEELSSTLGTNKKDHVVILVRNGTQGSAYVDGQRVSECAQPKLEETESKEISYFYIGGDGGSTDSIDGAGSRDGVSVTVTNVLLYNRPLTSAEITALKANKASILPSVDTTIEGTAFHSSGGRQQAGPGQSMGSSNDASGGVEEGV</sequence>
<evidence type="ECO:0000313" key="3">
    <source>
        <dbReference type="EMBL" id="EKF27000.1"/>
    </source>
</evidence>
<dbReference type="PRINTS" id="PR01803">
    <property type="entry name" value="TCSIALIDASE"/>
</dbReference>
<dbReference type="Pfam" id="PF22925">
    <property type="entry name" value="TS_C"/>
    <property type="match status" value="1"/>
</dbReference>
<dbReference type="Gene3D" id="2.60.120.200">
    <property type="match status" value="1"/>
</dbReference>
<organism evidence="3 4">
    <name type="scientific">Trypanosoma cruzi marinkellei</name>
    <dbReference type="NCBI Taxonomy" id="85056"/>
    <lineage>
        <taxon>Eukaryota</taxon>
        <taxon>Discoba</taxon>
        <taxon>Euglenozoa</taxon>
        <taxon>Kinetoplastea</taxon>
        <taxon>Metakinetoplastina</taxon>
        <taxon>Trypanosomatida</taxon>
        <taxon>Trypanosomatidae</taxon>
        <taxon>Trypanosoma</taxon>
        <taxon>Schizotrypanum</taxon>
    </lineage>
</organism>
<dbReference type="GO" id="GO:0004308">
    <property type="term" value="F:exo-alpha-sialidase activity"/>
    <property type="evidence" value="ECO:0007669"/>
    <property type="project" value="InterPro"/>
</dbReference>